<evidence type="ECO:0000313" key="2">
    <source>
        <dbReference type="Proteomes" id="UP001060085"/>
    </source>
</evidence>
<proteinExistence type="predicted"/>
<sequence length="143" mass="16910">MVRSPIQVTGTGNNVYTFKMNNKSCTCEKWQLYTLSYSHALVVCRESSARADTYIPDIYLQETYRRTYEVNFHPVLNENYWRDVPYNLTFYPPNMKKERGKKQDTRFQGKMDYRNPDSPPSCGRCRMSEHNRKNCNNPGSRNV</sequence>
<comment type="caution">
    <text evidence="1">The sequence shown here is derived from an EMBL/GenBank/DDBJ whole genome shotgun (WGS) entry which is preliminary data.</text>
</comment>
<evidence type="ECO:0000313" key="1">
    <source>
        <dbReference type="EMBL" id="KAI5675386.1"/>
    </source>
</evidence>
<accession>A0ACC0BS04</accession>
<keyword evidence="2" id="KW-1185">Reference proteome</keyword>
<gene>
    <name evidence="1" type="ORF">M9H77_06336</name>
</gene>
<name>A0ACC0BS04_CATRO</name>
<reference evidence="2" key="1">
    <citation type="journal article" date="2023" name="Nat. Plants">
        <title>Single-cell RNA sequencing provides a high-resolution roadmap for understanding the multicellular compartmentation of specialized metabolism.</title>
        <authorList>
            <person name="Sun S."/>
            <person name="Shen X."/>
            <person name="Li Y."/>
            <person name="Li Y."/>
            <person name="Wang S."/>
            <person name="Li R."/>
            <person name="Zhang H."/>
            <person name="Shen G."/>
            <person name="Guo B."/>
            <person name="Wei J."/>
            <person name="Xu J."/>
            <person name="St-Pierre B."/>
            <person name="Chen S."/>
            <person name="Sun C."/>
        </authorList>
    </citation>
    <scope>NUCLEOTIDE SEQUENCE [LARGE SCALE GENOMIC DNA]</scope>
</reference>
<dbReference type="EMBL" id="CM044702">
    <property type="protein sequence ID" value="KAI5675386.1"/>
    <property type="molecule type" value="Genomic_DNA"/>
</dbReference>
<dbReference type="Proteomes" id="UP001060085">
    <property type="component" value="Linkage Group LG02"/>
</dbReference>
<protein>
    <submittedName>
        <fullName evidence="1">Uncharacterized protein</fullName>
    </submittedName>
</protein>
<organism evidence="1 2">
    <name type="scientific">Catharanthus roseus</name>
    <name type="common">Madagascar periwinkle</name>
    <name type="synonym">Vinca rosea</name>
    <dbReference type="NCBI Taxonomy" id="4058"/>
    <lineage>
        <taxon>Eukaryota</taxon>
        <taxon>Viridiplantae</taxon>
        <taxon>Streptophyta</taxon>
        <taxon>Embryophyta</taxon>
        <taxon>Tracheophyta</taxon>
        <taxon>Spermatophyta</taxon>
        <taxon>Magnoliopsida</taxon>
        <taxon>eudicotyledons</taxon>
        <taxon>Gunneridae</taxon>
        <taxon>Pentapetalae</taxon>
        <taxon>asterids</taxon>
        <taxon>lamiids</taxon>
        <taxon>Gentianales</taxon>
        <taxon>Apocynaceae</taxon>
        <taxon>Rauvolfioideae</taxon>
        <taxon>Vinceae</taxon>
        <taxon>Catharanthinae</taxon>
        <taxon>Catharanthus</taxon>
    </lineage>
</organism>